<evidence type="ECO:0000256" key="1">
    <source>
        <dbReference type="SAM" id="MobiDB-lite"/>
    </source>
</evidence>
<sequence length="181" mass="20767">MCYYRLYIFLHCGHSTFSEMPVGFCKAAKDVTVRFSGSRQRSTSTTSNTSSVYSRTDSMDAEERKRPQSVWTTKAIRPCIIGRIHPLQTRKLERLCSTCQHERDKRLEALDVLNNGIHFEPWQGQSKYQSGRTYTQQKEARSNMESTTAWDVTATINSIVSGSSSWIKDWKRQDPTVADRG</sequence>
<reference evidence="2 3" key="1">
    <citation type="journal article" date="2017" name="Genome Announc.">
        <title>Genome sequence of the saprophytic ascomycete Epicoccum nigrum ICMP 19927 strain isolated from New Zealand.</title>
        <authorList>
            <person name="Fokin M."/>
            <person name="Fleetwood D."/>
            <person name="Weir B.S."/>
            <person name="Villas-Boas S.G."/>
        </authorList>
    </citation>
    <scope>NUCLEOTIDE SEQUENCE [LARGE SCALE GENOMIC DNA]</scope>
    <source>
        <strain evidence="2 3">ICMP 19927</strain>
    </source>
</reference>
<dbReference type="OMA" id="CIIGRIH"/>
<dbReference type="Proteomes" id="UP000193240">
    <property type="component" value="Unassembled WGS sequence"/>
</dbReference>
<dbReference type="InParanoid" id="A0A1Y2MDZ8"/>
<proteinExistence type="predicted"/>
<dbReference type="AlphaFoldDB" id="A0A1Y2MDZ8"/>
<feature type="compositionally biased region" description="Low complexity" evidence="1">
    <location>
        <begin position="36"/>
        <end position="56"/>
    </location>
</feature>
<gene>
    <name evidence="2" type="ORF">B5807_00823</name>
</gene>
<accession>A0A1Y2MDZ8</accession>
<organism evidence="2 3">
    <name type="scientific">Epicoccum nigrum</name>
    <name type="common">Soil fungus</name>
    <name type="synonym">Epicoccum purpurascens</name>
    <dbReference type="NCBI Taxonomy" id="105696"/>
    <lineage>
        <taxon>Eukaryota</taxon>
        <taxon>Fungi</taxon>
        <taxon>Dikarya</taxon>
        <taxon>Ascomycota</taxon>
        <taxon>Pezizomycotina</taxon>
        <taxon>Dothideomycetes</taxon>
        <taxon>Pleosporomycetidae</taxon>
        <taxon>Pleosporales</taxon>
        <taxon>Pleosporineae</taxon>
        <taxon>Didymellaceae</taxon>
        <taxon>Epicoccum</taxon>
    </lineage>
</organism>
<name>A0A1Y2MDZ8_EPING</name>
<feature type="region of interest" description="Disordered" evidence="1">
    <location>
        <begin position="36"/>
        <end position="66"/>
    </location>
</feature>
<protein>
    <submittedName>
        <fullName evidence="2">Uncharacterized protein</fullName>
    </submittedName>
</protein>
<evidence type="ECO:0000313" key="3">
    <source>
        <dbReference type="Proteomes" id="UP000193240"/>
    </source>
</evidence>
<evidence type="ECO:0000313" key="2">
    <source>
        <dbReference type="EMBL" id="OSS54356.1"/>
    </source>
</evidence>
<keyword evidence="3" id="KW-1185">Reference proteome</keyword>
<feature type="compositionally biased region" description="Basic and acidic residues" evidence="1">
    <location>
        <begin position="57"/>
        <end position="66"/>
    </location>
</feature>
<dbReference type="EMBL" id="KZ107838">
    <property type="protein sequence ID" value="OSS54356.1"/>
    <property type="molecule type" value="Genomic_DNA"/>
</dbReference>